<dbReference type="InParanoid" id="A0A061G3U6"/>
<keyword evidence="3" id="KW-1185">Reference proteome</keyword>
<feature type="compositionally biased region" description="Low complexity" evidence="1">
    <location>
        <begin position="53"/>
        <end position="64"/>
    </location>
</feature>
<evidence type="ECO:0000313" key="2">
    <source>
        <dbReference type="EMBL" id="EOY24088.1"/>
    </source>
</evidence>
<dbReference type="EMBL" id="CM001881">
    <property type="protein sequence ID" value="EOY24088.1"/>
    <property type="molecule type" value="Genomic_DNA"/>
</dbReference>
<reference evidence="2 3" key="1">
    <citation type="journal article" date="2013" name="Genome Biol.">
        <title>The genome sequence of the most widely cultivated cacao type and its use to identify candidate genes regulating pod color.</title>
        <authorList>
            <person name="Motamayor J.C."/>
            <person name="Mockaitis K."/>
            <person name="Schmutz J."/>
            <person name="Haiminen N."/>
            <person name="Iii D.L."/>
            <person name="Cornejo O."/>
            <person name="Findley S.D."/>
            <person name="Zheng P."/>
            <person name="Utro F."/>
            <person name="Royaert S."/>
            <person name="Saski C."/>
            <person name="Jenkins J."/>
            <person name="Podicheti R."/>
            <person name="Zhao M."/>
            <person name="Scheffler B.E."/>
            <person name="Stack J.C."/>
            <person name="Feltus F.A."/>
            <person name="Mustiga G.M."/>
            <person name="Amores F."/>
            <person name="Phillips W."/>
            <person name="Marelli J.P."/>
            <person name="May G.D."/>
            <person name="Shapiro H."/>
            <person name="Ma J."/>
            <person name="Bustamante C.D."/>
            <person name="Schnell R.J."/>
            <person name="Main D."/>
            <person name="Gilbert D."/>
            <person name="Parida L."/>
            <person name="Kuhn D.N."/>
        </authorList>
    </citation>
    <scope>NUCLEOTIDE SEQUENCE [LARGE SCALE GENOMIC DNA]</scope>
    <source>
        <strain evidence="3">cv. Matina 1-6</strain>
    </source>
</reference>
<feature type="region of interest" description="Disordered" evidence="1">
    <location>
        <begin position="49"/>
        <end position="69"/>
    </location>
</feature>
<dbReference type="AlphaFoldDB" id="A0A061G3U6"/>
<evidence type="ECO:0000313" key="3">
    <source>
        <dbReference type="Proteomes" id="UP000026915"/>
    </source>
</evidence>
<name>A0A061G3U6_THECC</name>
<dbReference type="Proteomes" id="UP000026915">
    <property type="component" value="Chromosome 3"/>
</dbReference>
<organism evidence="2 3">
    <name type="scientific">Theobroma cacao</name>
    <name type="common">Cacao</name>
    <name type="synonym">Cocoa</name>
    <dbReference type="NCBI Taxonomy" id="3641"/>
    <lineage>
        <taxon>Eukaryota</taxon>
        <taxon>Viridiplantae</taxon>
        <taxon>Streptophyta</taxon>
        <taxon>Embryophyta</taxon>
        <taxon>Tracheophyta</taxon>
        <taxon>Spermatophyta</taxon>
        <taxon>Magnoliopsida</taxon>
        <taxon>eudicotyledons</taxon>
        <taxon>Gunneridae</taxon>
        <taxon>Pentapetalae</taxon>
        <taxon>rosids</taxon>
        <taxon>malvids</taxon>
        <taxon>Malvales</taxon>
        <taxon>Malvaceae</taxon>
        <taxon>Byttnerioideae</taxon>
        <taxon>Theobroma</taxon>
    </lineage>
</organism>
<accession>A0A061G3U6</accession>
<dbReference type="HOGENOM" id="CLU_1573452_0_0_1"/>
<protein>
    <submittedName>
        <fullName evidence="2">Uncharacterized protein</fullName>
    </submittedName>
</protein>
<dbReference type="Gramene" id="EOY24088">
    <property type="protein sequence ID" value="EOY24088"/>
    <property type="gene ID" value="TCM_015786"/>
</dbReference>
<proteinExistence type="predicted"/>
<evidence type="ECO:0000256" key="1">
    <source>
        <dbReference type="SAM" id="MobiDB-lite"/>
    </source>
</evidence>
<sequence>MYFSLPKITIISEQRVYVKRSISLQSIFFTDLQSNFRCQKTMRNWGASDPLAGRISQRQGSSSSDTGQNPANVTLSAVAATDPNSNTVTLSGRGTTTAPCIPGTGFGVPLGFGMVWVSVFGLPLNQERRPMVGCASFPVIVEFFFLEEESWGFWKMEIGLLFGEWDWATM</sequence>
<gene>
    <name evidence="2" type="ORF">TCM_015786</name>
</gene>